<proteinExistence type="predicted"/>
<evidence type="ECO:0000313" key="2">
    <source>
        <dbReference type="Proteomes" id="UP001219518"/>
    </source>
</evidence>
<accession>A0AAE1H589</accession>
<protein>
    <submittedName>
        <fullName evidence="1">Disease resistance protein</fullName>
    </submittedName>
</protein>
<name>A0AAE1H589_9NEOP</name>
<reference evidence="1" key="2">
    <citation type="journal article" date="2023" name="BMC Genomics">
        <title>Pest status, molecular evolution, and epigenetic factors derived from the genome assembly of Frankliniella fusca, a thysanopteran phytovirus vector.</title>
        <authorList>
            <person name="Catto M.A."/>
            <person name="Labadie P.E."/>
            <person name="Jacobson A.L."/>
            <person name="Kennedy G.G."/>
            <person name="Srinivasan R."/>
            <person name="Hunt B.G."/>
        </authorList>
    </citation>
    <scope>NUCLEOTIDE SEQUENCE</scope>
    <source>
        <strain evidence="1">PL_HMW_Pooled</strain>
    </source>
</reference>
<gene>
    <name evidence="1" type="ORF">KUF71_024324</name>
</gene>
<comment type="caution">
    <text evidence="1">The sequence shown here is derived from an EMBL/GenBank/DDBJ whole genome shotgun (WGS) entry which is preliminary data.</text>
</comment>
<organism evidence="1 2">
    <name type="scientific">Frankliniella fusca</name>
    <dbReference type="NCBI Taxonomy" id="407009"/>
    <lineage>
        <taxon>Eukaryota</taxon>
        <taxon>Metazoa</taxon>
        <taxon>Ecdysozoa</taxon>
        <taxon>Arthropoda</taxon>
        <taxon>Hexapoda</taxon>
        <taxon>Insecta</taxon>
        <taxon>Pterygota</taxon>
        <taxon>Neoptera</taxon>
        <taxon>Paraneoptera</taxon>
        <taxon>Thysanoptera</taxon>
        <taxon>Terebrantia</taxon>
        <taxon>Thripoidea</taxon>
        <taxon>Thripidae</taxon>
        <taxon>Frankliniella</taxon>
    </lineage>
</organism>
<reference evidence="1" key="1">
    <citation type="submission" date="2021-07" db="EMBL/GenBank/DDBJ databases">
        <authorList>
            <person name="Catto M.A."/>
            <person name="Jacobson A."/>
            <person name="Kennedy G."/>
            <person name="Labadie P."/>
            <person name="Hunt B.G."/>
            <person name="Srinivasan R."/>
        </authorList>
    </citation>
    <scope>NUCLEOTIDE SEQUENCE</scope>
    <source>
        <strain evidence="1">PL_HMW_Pooled</strain>
        <tissue evidence="1">Head</tissue>
    </source>
</reference>
<sequence>MRAHSKSLHCQEHFFSRYGAHQLHQLLVIDLWRFAESGEAGTALSEARFVLMDDDVWENRVSSKSSSWSISTTFCCPVSKKPL</sequence>
<dbReference type="AlphaFoldDB" id="A0AAE1H589"/>
<keyword evidence="2" id="KW-1185">Reference proteome</keyword>
<dbReference type="EMBL" id="JAHWGI010000399">
    <property type="protein sequence ID" value="KAK3915047.1"/>
    <property type="molecule type" value="Genomic_DNA"/>
</dbReference>
<dbReference type="Proteomes" id="UP001219518">
    <property type="component" value="Unassembled WGS sequence"/>
</dbReference>
<evidence type="ECO:0000313" key="1">
    <source>
        <dbReference type="EMBL" id="KAK3915047.1"/>
    </source>
</evidence>